<dbReference type="InterPro" id="IPR018461">
    <property type="entry name" value="Na/H_Antiport_NhaC-like_C"/>
</dbReference>
<dbReference type="PANTHER" id="PTHR33451:SF3">
    <property type="entry name" value="MALATE-2H(+)_NA(+)-LACTATE ANTIPORTER"/>
    <property type="match status" value="1"/>
</dbReference>
<keyword evidence="2" id="KW-0813">Transport</keyword>
<comment type="subcellular location">
    <subcellularLocation>
        <location evidence="1">Cell membrane</location>
        <topology evidence="1">Multi-pass membrane protein</topology>
    </subcellularLocation>
</comment>
<dbReference type="NCBIfam" id="TIGR00931">
    <property type="entry name" value="antiport_nhaC"/>
    <property type="match status" value="1"/>
</dbReference>
<evidence type="ECO:0000313" key="11">
    <source>
        <dbReference type="EMBL" id="RGX33148.1"/>
    </source>
</evidence>
<feature type="transmembrane region" description="Helical" evidence="9">
    <location>
        <begin position="35"/>
        <end position="54"/>
    </location>
</feature>
<keyword evidence="7 9" id="KW-0472">Membrane</keyword>
<evidence type="ECO:0000256" key="2">
    <source>
        <dbReference type="ARBA" id="ARBA00022448"/>
    </source>
</evidence>
<proteinExistence type="inferred from homology"/>
<evidence type="ECO:0000256" key="4">
    <source>
        <dbReference type="ARBA" id="ARBA00022475"/>
    </source>
</evidence>
<evidence type="ECO:0000256" key="8">
    <source>
        <dbReference type="ARBA" id="ARBA00038435"/>
    </source>
</evidence>
<keyword evidence="6 9" id="KW-1133">Transmembrane helix</keyword>
<dbReference type="RefSeq" id="WP_007718250.1">
    <property type="nucleotide sequence ID" value="NZ_JAWRJJ010000117.1"/>
</dbReference>
<dbReference type="PANTHER" id="PTHR33451">
    <property type="entry name" value="MALATE-2H(+)/NA(+)-LACTATE ANTIPORTER"/>
    <property type="match status" value="1"/>
</dbReference>
<name>A0A413FLH6_9FIRM</name>
<dbReference type="GO" id="GO:0005886">
    <property type="term" value="C:plasma membrane"/>
    <property type="evidence" value="ECO:0007669"/>
    <property type="project" value="UniProtKB-SubCell"/>
</dbReference>
<keyword evidence="3" id="KW-0050">Antiport</keyword>
<organism evidence="11 12">
    <name type="scientific">Enterocloster asparagiformis</name>
    <dbReference type="NCBI Taxonomy" id="333367"/>
    <lineage>
        <taxon>Bacteria</taxon>
        <taxon>Bacillati</taxon>
        <taxon>Bacillota</taxon>
        <taxon>Clostridia</taxon>
        <taxon>Lachnospirales</taxon>
        <taxon>Lachnospiraceae</taxon>
        <taxon>Enterocloster</taxon>
    </lineage>
</organism>
<evidence type="ECO:0000259" key="10">
    <source>
        <dbReference type="Pfam" id="PF03553"/>
    </source>
</evidence>
<evidence type="ECO:0000256" key="6">
    <source>
        <dbReference type="ARBA" id="ARBA00022989"/>
    </source>
</evidence>
<feature type="transmembrane region" description="Helical" evidence="9">
    <location>
        <begin position="402"/>
        <end position="421"/>
    </location>
</feature>
<comment type="caution">
    <text evidence="11">The sequence shown here is derived from an EMBL/GenBank/DDBJ whole genome shotgun (WGS) entry which is preliminary data.</text>
</comment>
<evidence type="ECO:0000256" key="9">
    <source>
        <dbReference type="SAM" id="Phobius"/>
    </source>
</evidence>
<protein>
    <submittedName>
        <fullName evidence="11">Na+/H+ antiporter NhaC</fullName>
    </submittedName>
</protein>
<feature type="transmembrane region" description="Helical" evidence="9">
    <location>
        <begin position="351"/>
        <end position="381"/>
    </location>
</feature>
<evidence type="ECO:0000313" key="12">
    <source>
        <dbReference type="Proteomes" id="UP000283880"/>
    </source>
</evidence>
<feature type="transmembrane region" description="Helical" evidence="9">
    <location>
        <begin position="316"/>
        <end position="339"/>
    </location>
</feature>
<sequence length="491" mass="52310">MKKEAGKPSLFLSVTVLAVIAVVLTAGIIAGVPTIPLLVVNIFLVLIISMLFGYPYRELEEGMMSGVKRAMDCVIILLFVGVLIGAWIKCGTVPMIIYYGLSFITPRMLLPLTFVMCSLLSLCIGTSLGTAGTMGVACVSIGVSMGIPIPIVAGAAISGSVLGDKLSPLSDSTILASSASDINIYYHVRSMMYTTIPAVIISLVIFYFLGAQYAQVAMDPSVIESVRVQLAGLYHFNILLLIPVVLIVILSIRKVPAILAILISGFAGLALAVLVQKAALTEVLAVVFNGVKVNSGMELVDTMLSKGGISSMMNTICTAVLALALGGILSEAGFLHTLVERITGSVRSDRAAILVTLVCGILTVMLVTNFYVSAVLMGTMFRELYDRRGIHRSVLSRTIEEANTIILPLVPWNTGCIYYMGLFGFTTLSFAPYVVFAYANIAVSIICALAGIFIFKAVPGNSAEADWSVRGRAQEPFSPELEEILPEPLAE</sequence>
<feature type="transmembrane region" description="Helical" evidence="9">
    <location>
        <begin position="109"/>
        <end position="129"/>
    </location>
</feature>
<dbReference type="InterPro" id="IPR004770">
    <property type="entry name" value="Na/H_antiport_NhaC"/>
</dbReference>
<feature type="transmembrane region" description="Helical" evidence="9">
    <location>
        <begin position="74"/>
        <end position="97"/>
    </location>
</feature>
<evidence type="ECO:0000256" key="5">
    <source>
        <dbReference type="ARBA" id="ARBA00022692"/>
    </source>
</evidence>
<dbReference type="GO" id="GO:0015297">
    <property type="term" value="F:antiporter activity"/>
    <property type="evidence" value="ECO:0007669"/>
    <property type="project" value="UniProtKB-KW"/>
</dbReference>
<dbReference type="InterPro" id="IPR052180">
    <property type="entry name" value="NhaC_Na-H+_Antiporter"/>
</dbReference>
<dbReference type="EMBL" id="QSBM01000001">
    <property type="protein sequence ID" value="RGX33148.1"/>
    <property type="molecule type" value="Genomic_DNA"/>
</dbReference>
<dbReference type="OrthoDB" id="9762978at2"/>
<evidence type="ECO:0000256" key="7">
    <source>
        <dbReference type="ARBA" id="ARBA00023136"/>
    </source>
</evidence>
<comment type="similarity">
    <text evidence="8">Belongs to the NhaC Na(+)/H(+) (TC 2.A.35) antiporter family.</text>
</comment>
<feature type="transmembrane region" description="Helical" evidence="9">
    <location>
        <begin position="136"/>
        <end position="162"/>
    </location>
</feature>
<keyword evidence="5 9" id="KW-0812">Transmembrane</keyword>
<feature type="transmembrane region" description="Helical" evidence="9">
    <location>
        <begin position="191"/>
        <end position="210"/>
    </location>
</feature>
<accession>A0A413FLH6</accession>
<evidence type="ECO:0000256" key="1">
    <source>
        <dbReference type="ARBA" id="ARBA00004651"/>
    </source>
</evidence>
<dbReference type="Proteomes" id="UP000283880">
    <property type="component" value="Unassembled WGS sequence"/>
</dbReference>
<reference evidence="11 12" key="1">
    <citation type="submission" date="2018-08" db="EMBL/GenBank/DDBJ databases">
        <title>A genome reference for cultivated species of the human gut microbiota.</title>
        <authorList>
            <person name="Zou Y."/>
            <person name="Xue W."/>
            <person name="Luo G."/>
        </authorList>
    </citation>
    <scope>NUCLEOTIDE SEQUENCE [LARGE SCALE GENOMIC DNA]</scope>
    <source>
        <strain evidence="11 12">AF04-15</strain>
    </source>
</reference>
<evidence type="ECO:0000256" key="3">
    <source>
        <dbReference type="ARBA" id="ARBA00022449"/>
    </source>
</evidence>
<feature type="transmembrane region" description="Helical" evidence="9">
    <location>
        <begin position="258"/>
        <end position="275"/>
    </location>
</feature>
<feature type="domain" description="Na+/H+ antiporter NhaC-like C-terminal" evidence="10">
    <location>
        <begin position="161"/>
        <end position="452"/>
    </location>
</feature>
<dbReference type="AlphaFoldDB" id="A0A413FLH6"/>
<gene>
    <name evidence="11" type="primary">nhaC</name>
    <name evidence="11" type="ORF">DWV29_02780</name>
</gene>
<feature type="transmembrane region" description="Helical" evidence="9">
    <location>
        <begin position="231"/>
        <end position="252"/>
    </location>
</feature>
<keyword evidence="4" id="KW-1003">Cell membrane</keyword>
<feature type="transmembrane region" description="Helical" evidence="9">
    <location>
        <begin position="433"/>
        <end position="455"/>
    </location>
</feature>
<dbReference type="Pfam" id="PF03553">
    <property type="entry name" value="Na_H_antiporter"/>
    <property type="match status" value="1"/>
</dbReference>